<feature type="transmembrane region" description="Helical" evidence="1">
    <location>
        <begin position="20"/>
        <end position="42"/>
    </location>
</feature>
<evidence type="ECO:0000256" key="1">
    <source>
        <dbReference type="SAM" id="Phobius"/>
    </source>
</evidence>
<dbReference type="AlphaFoldDB" id="A0A2A7BDA9"/>
<protein>
    <submittedName>
        <fullName evidence="2">Uncharacterized protein</fullName>
    </submittedName>
</protein>
<comment type="caution">
    <text evidence="2">The sequence shown here is derived from an EMBL/GenBank/DDBJ whole genome shotgun (WGS) entry which is preliminary data.</text>
</comment>
<sequence length="96" mass="11119">MKTNNILEVVFQSTVFMFEQYIWACFYLSFLSSWLSIFLLVVNIKSIEDFHKKILQLTDRKALAYTIEFACVILVGIGLLICGYYPVSNVLKELPL</sequence>
<reference evidence="2 3" key="1">
    <citation type="journal article" date="2017" name="Front. Microbiol.">
        <title>New Insights into the Diversity of the Genus Faecalibacterium.</title>
        <authorList>
            <person name="Benevides L."/>
            <person name="Burman S."/>
            <person name="Martin R."/>
            <person name="Robert V."/>
            <person name="Thomas M."/>
            <person name="Miquel S."/>
            <person name="Chain F."/>
            <person name="Sokol H."/>
            <person name="Bermudez-Humaran L.G."/>
            <person name="Morrison M."/>
            <person name="Langella P."/>
            <person name="Azevedo V.A."/>
            <person name="Chatel J.M."/>
            <person name="Soares S."/>
        </authorList>
    </citation>
    <scope>NUCLEOTIDE SEQUENCE [LARGE SCALE GENOMIC DNA]</scope>
    <source>
        <strain evidence="2 3">AHMP21</strain>
    </source>
</reference>
<proteinExistence type="predicted"/>
<organism evidence="2 3">
    <name type="scientific">Faecalibacterium prausnitzii</name>
    <dbReference type="NCBI Taxonomy" id="853"/>
    <lineage>
        <taxon>Bacteria</taxon>
        <taxon>Bacillati</taxon>
        <taxon>Bacillota</taxon>
        <taxon>Clostridia</taxon>
        <taxon>Eubacteriales</taxon>
        <taxon>Oscillospiraceae</taxon>
        <taxon>Faecalibacterium</taxon>
    </lineage>
</organism>
<gene>
    <name evidence="2" type="ORF">CHR61_07475</name>
</gene>
<name>A0A2A7BDA9_9FIRM</name>
<evidence type="ECO:0000313" key="2">
    <source>
        <dbReference type="EMBL" id="PDX89427.1"/>
    </source>
</evidence>
<dbReference type="EMBL" id="NOUW01000020">
    <property type="protein sequence ID" value="PDX89427.1"/>
    <property type="molecule type" value="Genomic_DNA"/>
</dbReference>
<feature type="transmembrane region" description="Helical" evidence="1">
    <location>
        <begin position="63"/>
        <end position="87"/>
    </location>
</feature>
<keyword evidence="1" id="KW-1133">Transmembrane helix</keyword>
<dbReference type="Proteomes" id="UP000220438">
    <property type="component" value="Unassembled WGS sequence"/>
</dbReference>
<keyword evidence="1" id="KW-0472">Membrane</keyword>
<accession>A0A2A7BDA9</accession>
<keyword evidence="1" id="KW-0812">Transmembrane</keyword>
<evidence type="ECO:0000313" key="3">
    <source>
        <dbReference type="Proteomes" id="UP000220438"/>
    </source>
</evidence>